<dbReference type="AlphaFoldDB" id="A0A2T2WWD4"/>
<organism evidence="2 3">
    <name type="scientific">Sulfobacillus benefaciens</name>
    <dbReference type="NCBI Taxonomy" id="453960"/>
    <lineage>
        <taxon>Bacteria</taxon>
        <taxon>Bacillati</taxon>
        <taxon>Bacillota</taxon>
        <taxon>Clostridia</taxon>
        <taxon>Eubacteriales</taxon>
        <taxon>Clostridiales Family XVII. Incertae Sedis</taxon>
        <taxon>Sulfobacillus</taxon>
    </lineage>
</organism>
<dbReference type="Proteomes" id="UP000242699">
    <property type="component" value="Unassembled WGS sequence"/>
</dbReference>
<gene>
    <name evidence="2" type="ORF">C7B43_13740</name>
</gene>
<evidence type="ECO:0000313" key="2">
    <source>
        <dbReference type="EMBL" id="PSR26533.1"/>
    </source>
</evidence>
<protein>
    <submittedName>
        <fullName evidence="2">Uncharacterized protein</fullName>
    </submittedName>
</protein>
<reference evidence="2 3" key="1">
    <citation type="journal article" date="2014" name="BMC Genomics">
        <title>Comparison of environmental and isolate Sulfobacillus genomes reveals diverse carbon, sulfur, nitrogen, and hydrogen metabolisms.</title>
        <authorList>
            <person name="Justice N.B."/>
            <person name="Norman A."/>
            <person name="Brown C.T."/>
            <person name="Singh A."/>
            <person name="Thomas B.C."/>
            <person name="Banfield J.F."/>
        </authorList>
    </citation>
    <scope>NUCLEOTIDE SEQUENCE [LARGE SCALE GENOMIC DNA]</scope>
    <source>
        <strain evidence="2">AMDSBA1</strain>
    </source>
</reference>
<dbReference type="EMBL" id="PXYT01000035">
    <property type="protein sequence ID" value="PSR26533.1"/>
    <property type="molecule type" value="Genomic_DNA"/>
</dbReference>
<feature type="compositionally biased region" description="Basic residues" evidence="1">
    <location>
        <begin position="127"/>
        <end position="136"/>
    </location>
</feature>
<feature type="region of interest" description="Disordered" evidence="1">
    <location>
        <begin position="127"/>
        <end position="147"/>
    </location>
</feature>
<comment type="caution">
    <text evidence="2">The sequence shown here is derived from an EMBL/GenBank/DDBJ whole genome shotgun (WGS) entry which is preliminary data.</text>
</comment>
<evidence type="ECO:0000256" key="1">
    <source>
        <dbReference type="SAM" id="MobiDB-lite"/>
    </source>
</evidence>
<accession>A0A2T2WWD4</accession>
<proteinExistence type="predicted"/>
<sequence>MLAPIWPGKTPFCPFHGWIENTLDHALSISGVWSGADFLDSQRHTARNRYSPTENESSHGQNVPGLFADVGPPSNGLSFGPGNPSFAGRFAVAVFWLVAGLGNPDLPYRLEIKMPIIRGHYQLGHAPHRQVKRRGHDRLGSCPLNTS</sequence>
<name>A0A2T2WWD4_9FIRM</name>
<evidence type="ECO:0000313" key="3">
    <source>
        <dbReference type="Proteomes" id="UP000242699"/>
    </source>
</evidence>